<comment type="caution">
    <text evidence="1">The sequence shown here is derived from an EMBL/GenBank/DDBJ whole genome shotgun (WGS) entry which is preliminary data.</text>
</comment>
<evidence type="ECO:0000313" key="2">
    <source>
        <dbReference type="Proteomes" id="UP000215433"/>
    </source>
</evidence>
<evidence type="ECO:0000313" key="1">
    <source>
        <dbReference type="EMBL" id="OXN00391.1"/>
    </source>
</evidence>
<gene>
    <name evidence="1" type="ORF">Tam10B_1261</name>
</gene>
<sequence>MTEPKQIPAHPRVARGACAGRLVSLEGSAGASEAPRVTETGDRMAIQVGQHIKTYTRGARKFRETFSANGHKPIVTTVDEPFYGGDEPDYIIECLGGRNHDKPVTYRAYGTPVDDSEVDLPSLASRYCGTAVGDGVIVLRLGARESASNHSANAVDREPVFLWRGNDGSERVVTWKAVKRFLEGKQDTPSDMSEPLRSFYLNHAEIEYGEAEYVQDIEKAKVKRFWELDDPERVKRMARVRNKRRREELKREREKASNAA</sequence>
<dbReference type="Proteomes" id="UP000215433">
    <property type="component" value="Unassembled WGS sequence"/>
</dbReference>
<accession>A0A229VXQ2</accession>
<dbReference type="AlphaFoldDB" id="A0A229VXQ2"/>
<keyword evidence="2" id="KW-1185">Reference proteome</keyword>
<protein>
    <submittedName>
        <fullName evidence="1">Uncharacterized protein</fullName>
    </submittedName>
</protein>
<proteinExistence type="predicted"/>
<organism evidence="1 2">
    <name type="scientific">Bifidobacterium vansinderenii</name>
    <dbReference type="NCBI Taxonomy" id="1984871"/>
    <lineage>
        <taxon>Bacteria</taxon>
        <taxon>Bacillati</taxon>
        <taxon>Actinomycetota</taxon>
        <taxon>Actinomycetes</taxon>
        <taxon>Bifidobacteriales</taxon>
        <taxon>Bifidobacteriaceae</taxon>
        <taxon>Bifidobacterium</taxon>
    </lineage>
</organism>
<name>A0A229VXQ2_9BIFI</name>
<reference evidence="1 2" key="1">
    <citation type="submission" date="2017-05" db="EMBL/GenBank/DDBJ databases">
        <title>Bifidobacterium vansinderenii sp. nov.</title>
        <authorList>
            <person name="Lugli G.A."/>
            <person name="Duranti S."/>
            <person name="Mangifesta M."/>
        </authorList>
    </citation>
    <scope>NUCLEOTIDE SEQUENCE [LARGE SCALE GENOMIC DNA]</scope>
    <source>
        <strain evidence="1 2">Tam10B</strain>
    </source>
</reference>
<dbReference type="EMBL" id="NEWD01000016">
    <property type="protein sequence ID" value="OXN00391.1"/>
    <property type="molecule type" value="Genomic_DNA"/>
</dbReference>